<keyword evidence="2" id="KW-0472">Membrane</keyword>
<dbReference type="Pfam" id="PF01551">
    <property type="entry name" value="Peptidase_M23"/>
    <property type="match status" value="1"/>
</dbReference>
<dbReference type="InterPro" id="IPR016047">
    <property type="entry name" value="M23ase_b-sheet_dom"/>
</dbReference>
<comment type="caution">
    <text evidence="4">The sequence shown here is derived from an EMBL/GenBank/DDBJ whole genome shotgun (WGS) entry which is preliminary data.</text>
</comment>
<dbReference type="GO" id="GO:0004222">
    <property type="term" value="F:metalloendopeptidase activity"/>
    <property type="evidence" value="ECO:0007669"/>
    <property type="project" value="TreeGrafter"/>
</dbReference>
<name>A0A4R3NC70_9BACI</name>
<organism evidence="4 5">
    <name type="scientific">Melghiribacillus thermohalophilus</name>
    <dbReference type="NCBI Taxonomy" id="1324956"/>
    <lineage>
        <taxon>Bacteria</taxon>
        <taxon>Bacillati</taxon>
        <taxon>Bacillota</taxon>
        <taxon>Bacilli</taxon>
        <taxon>Bacillales</taxon>
        <taxon>Bacillaceae</taxon>
        <taxon>Melghiribacillus</taxon>
    </lineage>
</organism>
<evidence type="ECO:0000256" key="1">
    <source>
        <dbReference type="SAM" id="MobiDB-lite"/>
    </source>
</evidence>
<dbReference type="InterPro" id="IPR011055">
    <property type="entry name" value="Dup_hybrid_motif"/>
</dbReference>
<feature type="compositionally biased region" description="Acidic residues" evidence="1">
    <location>
        <begin position="243"/>
        <end position="256"/>
    </location>
</feature>
<evidence type="ECO:0000259" key="3">
    <source>
        <dbReference type="Pfam" id="PF01551"/>
    </source>
</evidence>
<evidence type="ECO:0000313" key="4">
    <source>
        <dbReference type="EMBL" id="TCT26428.1"/>
    </source>
</evidence>
<proteinExistence type="predicted"/>
<keyword evidence="2" id="KW-0812">Transmembrane</keyword>
<protein>
    <submittedName>
        <fullName evidence="4">Stage II sporulation protein Q</fullName>
    </submittedName>
</protein>
<feature type="region of interest" description="Disordered" evidence="1">
    <location>
        <begin position="53"/>
        <end position="78"/>
    </location>
</feature>
<dbReference type="Proteomes" id="UP000294650">
    <property type="component" value="Unassembled WGS sequence"/>
</dbReference>
<dbReference type="InterPro" id="IPR050570">
    <property type="entry name" value="Cell_wall_metabolism_enzyme"/>
</dbReference>
<sequence>MKEEGKKPNFKHSAWKKISRKKWFYPAVYLTLVAFVLAGVLWYQNRSVDLPDENQTANNETQDNSMVSNPLYNNNNEDEATPVMEQSEMIQMPVKHADDTEIVTKFYDYNASEEEQEQALILYNNKYYQSMGIDIASQNDEPFDVTASLSGKVTEVKEDPLYGNVVEITHDYGVTTKYASLGEVMVEKGANVQQGDVIGTAGRNLYGQANGIHVHFELRKDNEPLNPEEYFNKPVSEIKPSTDEEDQAEENESQEESDNKVTNDETESSISMENT</sequence>
<feature type="compositionally biased region" description="Polar residues" evidence="1">
    <location>
        <begin position="53"/>
        <end position="75"/>
    </location>
</feature>
<feature type="transmembrane region" description="Helical" evidence="2">
    <location>
        <begin position="23"/>
        <end position="43"/>
    </location>
</feature>
<dbReference type="EMBL" id="SMAN01000002">
    <property type="protein sequence ID" value="TCT26428.1"/>
    <property type="molecule type" value="Genomic_DNA"/>
</dbReference>
<dbReference type="RefSeq" id="WP_132370785.1">
    <property type="nucleotide sequence ID" value="NZ_SMAN01000002.1"/>
</dbReference>
<feature type="domain" description="M23ase beta-sheet core" evidence="3">
    <location>
        <begin position="130"/>
        <end position="227"/>
    </location>
</feature>
<keyword evidence="5" id="KW-1185">Reference proteome</keyword>
<dbReference type="Gene3D" id="2.70.70.10">
    <property type="entry name" value="Glucose Permease (Domain IIA)"/>
    <property type="match status" value="1"/>
</dbReference>
<accession>A0A4R3NC70</accession>
<evidence type="ECO:0000313" key="5">
    <source>
        <dbReference type="Proteomes" id="UP000294650"/>
    </source>
</evidence>
<dbReference type="SUPFAM" id="SSF51261">
    <property type="entry name" value="Duplicated hybrid motif"/>
    <property type="match status" value="1"/>
</dbReference>
<feature type="region of interest" description="Disordered" evidence="1">
    <location>
        <begin position="223"/>
        <end position="275"/>
    </location>
</feature>
<evidence type="ECO:0000256" key="2">
    <source>
        <dbReference type="SAM" id="Phobius"/>
    </source>
</evidence>
<dbReference type="CDD" id="cd12797">
    <property type="entry name" value="M23_peptidase"/>
    <property type="match status" value="1"/>
</dbReference>
<keyword evidence="2" id="KW-1133">Transmembrane helix</keyword>
<dbReference type="AlphaFoldDB" id="A0A4R3NC70"/>
<reference evidence="4 5" key="1">
    <citation type="submission" date="2019-03" db="EMBL/GenBank/DDBJ databases">
        <title>Genomic Encyclopedia of Type Strains, Phase IV (KMG-IV): sequencing the most valuable type-strain genomes for metagenomic binning, comparative biology and taxonomic classification.</title>
        <authorList>
            <person name="Goeker M."/>
        </authorList>
    </citation>
    <scope>NUCLEOTIDE SEQUENCE [LARGE SCALE GENOMIC DNA]</scope>
    <source>
        <strain evidence="4 5">DSM 25894</strain>
    </source>
</reference>
<dbReference type="OrthoDB" id="2050153at2"/>
<dbReference type="PANTHER" id="PTHR21666">
    <property type="entry name" value="PEPTIDASE-RELATED"/>
    <property type="match status" value="1"/>
</dbReference>
<gene>
    <name evidence="4" type="ORF">EDD68_102130</name>
</gene>
<dbReference type="PANTHER" id="PTHR21666:SF291">
    <property type="entry name" value="STAGE II SPORULATION PROTEIN Q"/>
    <property type="match status" value="1"/>
</dbReference>